<feature type="region of interest" description="Disordered" evidence="1">
    <location>
        <begin position="1"/>
        <end position="83"/>
    </location>
</feature>
<feature type="region of interest" description="Disordered" evidence="1">
    <location>
        <begin position="261"/>
        <end position="292"/>
    </location>
</feature>
<feature type="region of interest" description="Disordered" evidence="1">
    <location>
        <begin position="108"/>
        <end position="249"/>
    </location>
</feature>
<dbReference type="VEuPathDB" id="VectorBase:AMAM021235"/>
<feature type="compositionally biased region" description="Low complexity" evidence="1">
    <location>
        <begin position="45"/>
        <end position="67"/>
    </location>
</feature>
<evidence type="ECO:0000313" key="3">
    <source>
        <dbReference type="EnsemblMetazoa" id="AMAM021235-PA"/>
    </source>
</evidence>
<organism evidence="3 4">
    <name type="scientific">Anopheles maculatus</name>
    <dbReference type="NCBI Taxonomy" id="74869"/>
    <lineage>
        <taxon>Eukaryota</taxon>
        <taxon>Metazoa</taxon>
        <taxon>Ecdysozoa</taxon>
        <taxon>Arthropoda</taxon>
        <taxon>Hexapoda</taxon>
        <taxon>Insecta</taxon>
        <taxon>Pterygota</taxon>
        <taxon>Neoptera</taxon>
        <taxon>Endopterygota</taxon>
        <taxon>Diptera</taxon>
        <taxon>Nematocera</taxon>
        <taxon>Culicoidea</taxon>
        <taxon>Culicidae</taxon>
        <taxon>Anophelinae</taxon>
        <taxon>Anopheles</taxon>
        <taxon>Anopheles maculatus group</taxon>
    </lineage>
</organism>
<reference evidence="4" key="1">
    <citation type="submission" date="2013-09" db="EMBL/GenBank/DDBJ databases">
        <title>The Genome Sequence of Anopheles maculatus species B.</title>
        <authorList>
            <consortium name="The Broad Institute Genomics Platform"/>
            <person name="Neafsey D.E."/>
            <person name="Besansky N."/>
            <person name="Howell P."/>
            <person name="Walton C."/>
            <person name="Young S.K."/>
            <person name="Zeng Q."/>
            <person name="Gargeya S."/>
            <person name="Fitzgerald M."/>
            <person name="Haas B."/>
            <person name="Abouelleil A."/>
            <person name="Allen A.W."/>
            <person name="Alvarado L."/>
            <person name="Arachchi H.M."/>
            <person name="Berlin A.M."/>
            <person name="Chapman S.B."/>
            <person name="Gainer-Dewar J."/>
            <person name="Goldberg J."/>
            <person name="Griggs A."/>
            <person name="Gujja S."/>
            <person name="Hansen M."/>
            <person name="Howarth C."/>
            <person name="Imamovic A."/>
            <person name="Ireland A."/>
            <person name="Larimer J."/>
            <person name="McCowan C."/>
            <person name="Murphy C."/>
            <person name="Pearson M."/>
            <person name="Poon T.W."/>
            <person name="Priest M."/>
            <person name="Roberts A."/>
            <person name="Saif S."/>
            <person name="Shea T."/>
            <person name="Sisk P."/>
            <person name="Sykes S."/>
            <person name="Wortman J."/>
            <person name="Nusbaum C."/>
            <person name="Birren B."/>
        </authorList>
    </citation>
    <scope>NUCLEOTIDE SEQUENCE [LARGE SCALE GENOMIC DNA]</scope>
    <source>
        <strain evidence="4">maculatus3</strain>
    </source>
</reference>
<dbReference type="SMART" id="SM00218">
    <property type="entry name" value="ZU5"/>
    <property type="match status" value="1"/>
</dbReference>
<dbReference type="Pfam" id="PF00791">
    <property type="entry name" value="ZU5"/>
    <property type="match status" value="1"/>
</dbReference>
<name>A0A182T7J7_9DIPT</name>
<dbReference type="AlphaFoldDB" id="A0A182T7J7"/>
<dbReference type="InterPro" id="IPR037936">
    <property type="entry name" value="UNC5A-D"/>
</dbReference>
<dbReference type="InterPro" id="IPR000906">
    <property type="entry name" value="ZU5_dom"/>
</dbReference>
<dbReference type="Proteomes" id="UP000075901">
    <property type="component" value="Unassembled WGS sequence"/>
</dbReference>
<feature type="compositionally biased region" description="Polar residues" evidence="1">
    <location>
        <begin position="211"/>
        <end position="221"/>
    </location>
</feature>
<feature type="compositionally biased region" description="Low complexity" evidence="1">
    <location>
        <begin position="276"/>
        <end position="289"/>
    </location>
</feature>
<evidence type="ECO:0000256" key="1">
    <source>
        <dbReference type="SAM" id="MobiDB-lite"/>
    </source>
</evidence>
<feature type="domain" description="ZU5" evidence="2">
    <location>
        <begin position="343"/>
        <end position="476"/>
    </location>
</feature>
<dbReference type="PROSITE" id="PS51145">
    <property type="entry name" value="ZU5"/>
    <property type="match status" value="1"/>
</dbReference>
<feature type="compositionally biased region" description="Basic and acidic residues" evidence="1">
    <location>
        <begin position="71"/>
        <end position="80"/>
    </location>
</feature>
<keyword evidence="4" id="KW-1185">Reference proteome</keyword>
<proteinExistence type="predicted"/>
<feature type="compositionally biased region" description="Low complexity" evidence="1">
    <location>
        <begin position="1"/>
        <end position="29"/>
    </location>
</feature>
<dbReference type="Gene3D" id="2.60.220.30">
    <property type="match status" value="1"/>
</dbReference>
<evidence type="ECO:0000313" key="4">
    <source>
        <dbReference type="Proteomes" id="UP000075901"/>
    </source>
</evidence>
<dbReference type="GO" id="GO:0016020">
    <property type="term" value="C:membrane"/>
    <property type="evidence" value="ECO:0007669"/>
    <property type="project" value="InterPro"/>
</dbReference>
<reference evidence="3" key="2">
    <citation type="submission" date="2020-05" db="UniProtKB">
        <authorList>
            <consortium name="EnsemblMetazoa"/>
        </authorList>
    </citation>
    <scope>IDENTIFICATION</scope>
    <source>
        <strain evidence="3">maculatus3</strain>
    </source>
</reference>
<dbReference type="PANTHER" id="PTHR12582:SF47">
    <property type="entry name" value="NETRIN RECEPTOR UNC-5"/>
    <property type="match status" value="1"/>
</dbReference>
<dbReference type="PANTHER" id="PTHR12582">
    <property type="entry name" value="NETRIN RECEPTOR UNC5"/>
    <property type="match status" value="1"/>
</dbReference>
<sequence length="476" mass="50536">MQSQQSQQQPHGSSPASGNASGTTTSATSDRFLRNQGLATGGTASGSCSSSPNSPSSSSCKSGYSSSRNGGEMRERRTQMREQIYQSRKEAMESMAEPVYVSRRELKHEPIYESKNEHESASSTVEAPEHPTGEMEGLSLNETEVATEETMSGRPETSTVTTVECHEVRKSSITPSVIRKPNILGAPLAAEEDDEDVEGDEEEEQDKSGERTLTVSNQNDSAFEKLMVTSPGSPVATSSPVPSMGTPKSIRATHISNFLKRTAPPVMPPPPPPPSAAAASHNRPAHPAATEAAVYASRTSIETQYTTPATGSQMSLPIGPPNATSTPFASELSLGLPPPRQPITRRGMFDASGGSLADPIWNVSLQIPPGAIAPGIQQEIYFTVTDPRLSESVGGPPLDMENGETMLSPLVMCGPQGTEFLKPVTLNIPHCAGRTASLGLSLKATDSEKNLQTDWEDIDLPSNTAAHTVSVKVDHF</sequence>
<feature type="compositionally biased region" description="Basic and acidic residues" evidence="1">
    <location>
        <begin position="108"/>
        <end position="120"/>
    </location>
</feature>
<dbReference type="EnsemblMetazoa" id="AMAM021235-RA">
    <property type="protein sequence ID" value="AMAM021235-PA"/>
    <property type="gene ID" value="AMAM021235"/>
</dbReference>
<feature type="compositionally biased region" description="Acidic residues" evidence="1">
    <location>
        <begin position="190"/>
        <end position="205"/>
    </location>
</feature>
<dbReference type="GO" id="GO:0005042">
    <property type="term" value="F:netrin receptor activity"/>
    <property type="evidence" value="ECO:0007669"/>
    <property type="project" value="InterPro"/>
</dbReference>
<protein>
    <recommendedName>
        <fullName evidence="2">ZU5 domain-containing protein</fullName>
    </recommendedName>
</protein>
<feature type="compositionally biased region" description="Pro residues" evidence="1">
    <location>
        <begin position="265"/>
        <end position="275"/>
    </location>
</feature>
<feature type="compositionally biased region" description="Polar residues" evidence="1">
    <location>
        <begin position="230"/>
        <end position="241"/>
    </location>
</feature>
<evidence type="ECO:0000259" key="2">
    <source>
        <dbReference type="PROSITE" id="PS51145"/>
    </source>
</evidence>
<accession>A0A182T7J7</accession>